<dbReference type="Pfam" id="PF01676">
    <property type="entry name" value="Metalloenzyme"/>
    <property type="match status" value="1"/>
</dbReference>
<name>A0ABR9QYR8_9FIRM</name>
<dbReference type="PANTHER" id="PTHR31209:SF4">
    <property type="entry name" value="2,3-BISPHOSPHOGLYCERATE-INDEPENDENT PHOSPHOGLYCERATE MUTASE"/>
    <property type="match status" value="1"/>
</dbReference>
<evidence type="ECO:0000259" key="7">
    <source>
        <dbReference type="Pfam" id="PF01676"/>
    </source>
</evidence>
<protein>
    <submittedName>
        <fullName evidence="8">Cofactor-independent phosphoglycerate mutase</fullName>
        <ecNumber evidence="8">5.4.2.12</ecNumber>
    </submittedName>
</protein>
<dbReference type="GO" id="GO:0004619">
    <property type="term" value="F:phosphoglycerate mutase activity"/>
    <property type="evidence" value="ECO:0007669"/>
    <property type="project" value="UniProtKB-EC"/>
</dbReference>
<dbReference type="InterPro" id="IPR042253">
    <property type="entry name" value="Pglycerate_mutase_ApgM_sf"/>
</dbReference>
<accession>A0ABR9QYR8</accession>
<keyword evidence="6 8" id="KW-0413">Isomerase</keyword>
<dbReference type="Gene3D" id="3.30.70.2130">
    <property type="entry name" value="Metalloenzyme domain"/>
    <property type="match status" value="1"/>
</dbReference>
<dbReference type="NCBIfam" id="TIGR00306">
    <property type="entry name" value="apgM"/>
    <property type="match status" value="1"/>
</dbReference>
<dbReference type="PANTHER" id="PTHR31209">
    <property type="entry name" value="COFACTOR-INDEPENDENT PHOSPHOGLYCERATE MUTASE"/>
    <property type="match status" value="1"/>
</dbReference>
<dbReference type="InterPro" id="IPR006124">
    <property type="entry name" value="Metalloenzyme"/>
</dbReference>
<dbReference type="Gene3D" id="3.40.720.10">
    <property type="entry name" value="Alkaline Phosphatase, subunit A"/>
    <property type="match status" value="1"/>
</dbReference>
<gene>
    <name evidence="8" type="ORF">INF20_07035</name>
</gene>
<comment type="pathway">
    <text evidence="3">Carbohydrate degradation.</text>
</comment>
<dbReference type="Pfam" id="PF10143">
    <property type="entry name" value="PhosphMutase"/>
    <property type="match status" value="1"/>
</dbReference>
<evidence type="ECO:0000256" key="2">
    <source>
        <dbReference type="ARBA" id="ARBA00002315"/>
    </source>
</evidence>
<comment type="caution">
    <text evidence="8">The sequence shown here is derived from an EMBL/GenBank/DDBJ whole genome shotgun (WGS) entry which is preliminary data.</text>
</comment>
<dbReference type="Proteomes" id="UP001516588">
    <property type="component" value="Unassembled WGS sequence"/>
</dbReference>
<dbReference type="EMBL" id="JADCKA010000013">
    <property type="protein sequence ID" value="MBE5036023.1"/>
    <property type="molecule type" value="Genomic_DNA"/>
</dbReference>
<dbReference type="CDD" id="cd16011">
    <property type="entry name" value="iPGM_like"/>
    <property type="match status" value="1"/>
</dbReference>
<keyword evidence="5" id="KW-0324">Glycolysis</keyword>
<comment type="function">
    <text evidence="2">Catalyzes the interconversion of 2-phosphoglycerate and 3-phosphoglycerate.</text>
</comment>
<keyword evidence="9" id="KW-1185">Reference proteome</keyword>
<dbReference type="NCBIfam" id="NF003242">
    <property type="entry name" value="PRK04200.1"/>
    <property type="match status" value="1"/>
</dbReference>
<proteinExistence type="inferred from homology"/>
<feature type="domain" description="Metalloenzyme" evidence="7">
    <location>
        <begin position="1"/>
        <end position="370"/>
    </location>
</feature>
<comment type="catalytic activity">
    <reaction evidence="1">
        <text>(2R)-2-phosphoglycerate = (2R)-3-phosphoglycerate</text>
        <dbReference type="Rhea" id="RHEA:15901"/>
        <dbReference type="ChEBI" id="CHEBI:58272"/>
        <dbReference type="ChEBI" id="CHEBI:58289"/>
        <dbReference type="EC" id="5.4.2.12"/>
    </reaction>
</comment>
<reference evidence="8 9" key="1">
    <citation type="submission" date="2020-10" db="EMBL/GenBank/DDBJ databases">
        <title>ChiBAC.</title>
        <authorList>
            <person name="Zenner C."/>
            <person name="Hitch T.C.A."/>
            <person name="Clavel T."/>
        </authorList>
    </citation>
    <scope>NUCLEOTIDE SEQUENCE [LARGE SCALE GENOMIC DNA]</scope>
    <source>
        <strain evidence="8 9">DSM 108706</strain>
    </source>
</reference>
<dbReference type="InterPro" id="IPR004456">
    <property type="entry name" value="Pglycerate_mutase_ApgM"/>
</dbReference>
<dbReference type="EC" id="5.4.2.12" evidence="8"/>
<dbReference type="NCBIfam" id="TIGR02535">
    <property type="entry name" value="hyp_Hser_kinase"/>
    <property type="match status" value="1"/>
</dbReference>
<evidence type="ECO:0000256" key="6">
    <source>
        <dbReference type="ARBA" id="ARBA00023235"/>
    </source>
</evidence>
<evidence type="ECO:0000256" key="1">
    <source>
        <dbReference type="ARBA" id="ARBA00000370"/>
    </source>
</evidence>
<organism evidence="8 9">
    <name type="scientific">Gallibacter intestinalis</name>
    <dbReference type="NCBI Taxonomy" id="2779356"/>
    <lineage>
        <taxon>Bacteria</taxon>
        <taxon>Bacillati</taxon>
        <taxon>Bacillota</taxon>
        <taxon>Clostridia</taxon>
        <taxon>Eubacteriales</taxon>
        <taxon>Eubacteriaceae</taxon>
        <taxon>Gallibacter</taxon>
    </lineage>
</organism>
<dbReference type="SUPFAM" id="SSF53649">
    <property type="entry name" value="Alkaline phosphatase-like"/>
    <property type="match status" value="1"/>
</dbReference>
<dbReference type="InterPro" id="IPR017850">
    <property type="entry name" value="Alkaline_phosphatase_core_sf"/>
</dbReference>
<dbReference type="RefSeq" id="WP_226385668.1">
    <property type="nucleotide sequence ID" value="NZ_JADCKA010000013.1"/>
</dbReference>
<dbReference type="InterPro" id="IPR023665">
    <property type="entry name" value="ApgAM_prokaryotes"/>
</dbReference>
<evidence type="ECO:0000313" key="9">
    <source>
        <dbReference type="Proteomes" id="UP001516588"/>
    </source>
</evidence>
<dbReference type="PIRSF" id="PIRSF006392">
    <property type="entry name" value="IPGAM_arch"/>
    <property type="match status" value="1"/>
</dbReference>
<evidence type="ECO:0000256" key="4">
    <source>
        <dbReference type="ARBA" id="ARBA00005524"/>
    </source>
</evidence>
<sequence length="404" mass="43857">MKYFVLVPDGAGDEKLEELGGKTPLEVANMPCADALAAEGEVGMVRTVPEGIAPGSDAANLSVMGYDPAIYLTGRSPLEAASIGIDMDDTDVAFRTNIITIEGDGAYEDMTIVDHSAGDITTAEAQQLIEALAAELSTEDIKFYPGVSYRHCMIMKNGRTDYELTPPHDVLGQRVGDHLPKGEGAEFITDMMKKSYEILKDHPVNLERIKKGLNPANTAWIWGQGKKPALSAFKEKYGLSGAAISAVDLIKGIAICAGLDSIDVEGATGTLHTNYDGKKDAAIKAFEEGKDFVYMHLEGPDECGHQADIDGKIEALEKIDELVLKPVVEYLKESGEDFKVLIVPDHRTPICIRTHSSTPVPYVIYRSDDVKEQDSSRGFNETAGEASGRFFEQGYEMADYFFAG</sequence>
<evidence type="ECO:0000313" key="8">
    <source>
        <dbReference type="EMBL" id="MBE5036023.1"/>
    </source>
</evidence>
<evidence type="ECO:0000256" key="5">
    <source>
        <dbReference type="ARBA" id="ARBA00023152"/>
    </source>
</evidence>
<evidence type="ECO:0000256" key="3">
    <source>
        <dbReference type="ARBA" id="ARBA00004921"/>
    </source>
</evidence>
<comment type="similarity">
    <text evidence="4">Belongs to the BPG-independent phosphoglycerate mutase family. A-PGAM subfamily.</text>
</comment>